<name>A0A0D0DUN5_9AGAM</name>
<evidence type="ECO:0000313" key="2">
    <source>
        <dbReference type="Proteomes" id="UP000054538"/>
    </source>
</evidence>
<accession>A0A0D0DUN5</accession>
<keyword evidence="2" id="KW-1185">Reference proteome</keyword>
<proteinExistence type="predicted"/>
<protein>
    <submittedName>
        <fullName evidence="1">Uncharacterized protein</fullName>
    </submittedName>
</protein>
<dbReference type="EMBL" id="KN824906">
    <property type="protein sequence ID" value="KIK98123.1"/>
    <property type="molecule type" value="Genomic_DNA"/>
</dbReference>
<organism evidence="1 2">
    <name type="scientific">Paxillus rubicundulus Ve08.2h10</name>
    <dbReference type="NCBI Taxonomy" id="930991"/>
    <lineage>
        <taxon>Eukaryota</taxon>
        <taxon>Fungi</taxon>
        <taxon>Dikarya</taxon>
        <taxon>Basidiomycota</taxon>
        <taxon>Agaricomycotina</taxon>
        <taxon>Agaricomycetes</taxon>
        <taxon>Agaricomycetidae</taxon>
        <taxon>Boletales</taxon>
        <taxon>Paxilineae</taxon>
        <taxon>Paxillaceae</taxon>
        <taxon>Paxillus</taxon>
    </lineage>
</organism>
<reference evidence="1 2" key="1">
    <citation type="submission" date="2014-04" db="EMBL/GenBank/DDBJ databases">
        <authorList>
            <consortium name="DOE Joint Genome Institute"/>
            <person name="Kuo A."/>
            <person name="Kohler A."/>
            <person name="Jargeat P."/>
            <person name="Nagy L.G."/>
            <person name="Floudas D."/>
            <person name="Copeland A."/>
            <person name="Barry K.W."/>
            <person name="Cichocki N."/>
            <person name="Veneault-Fourrey C."/>
            <person name="LaButti K."/>
            <person name="Lindquist E.A."/>
            <person name="Lipzen A."/>
            <person name="Lundell T."/>
            <person name="Morin E."/>
            <person name="Murat C."/>
            <person name="Sun H."/>
            <person name="Tunlid A."/>
            <person name="Henrissat B."/>
            <person name="Grigoriev I.V."/>
            <person name="Hibbett D.S."/>
            <person name="Martin F."/>
            <person name="Nordberg H.P."/>
            <person name="Cantor M.N."/>
            <person name="Hua S.X."/>
        </authorList>
    </citation>
    <scope>NUCLEOTIDE SEQUENCE [LARGE SCALE GENOMIC DNA]</scope>
    <source>
        <strain evidence="1 2">Ve08.2h10</strain>
    </source>
</reference>
<evidence type="ECO:0000313" key="1">
    <source>
        <dbReference type="EMBL" id="KIK98123.1"/>
    </source>
</evidence>
<dbReference type="InParanoid" id="A0A0D0DUN5"/>
<dbReference type="AlphaFoldDB" id="A0A0D0DUN5"/>
<sequence length="97" mass="11004">MRLFRAIPPPPLCFRSASSLSSDYSDDQPSGTWRLIVCIFNLKVLGQGHHQAQVQQSRVYVLGTVEFPRASRELAHLSGRTFCGPQKRRIERSYVEA</sequence>
<dbReference type="HOGENOM" id="CLU_2347377_0_0_1"/>
<dbReference type="Proteomes" id="UP000054538">
    <property type="component" value="Unassembled WGS sequence"/>
</dbReference>
<gene>
    <name evidence="1" type="ORF">PAXRUDRAFT_725554</name>
</gene>
<reference evidence="2" key="2">
    <citation type="submission" date="2015-01" db="EMBL/GenBank/DDBJ databases">
        <title>Evolutionary Origins and Diversification of the Mycorrhizal Mutualists.</title>
        <authorList>
            <consortium name="DOE Joint Genome Institute"/>
            <consortium name="Mycorrhizal Genomics Consortium"/>
            <person name="Kohler A."/>
            <person name="Kuo A."/>
            <person name="Nagy L.G."/>
            <person name="Floudas D."/>
            <person name="Copeland A."/>
            <person name="Barry K.W."/>
            <person name="Cichocki N."/>
            <person name="Veneault-Fourrey C."/>
            <person name="LaButti K."/>
            <person name="Lindquist E.A."/>
            <person name="Lipzen A."/>
            <person name="Lundell T."/>
            <person name="Morin E."/>
            <person name="Murat C."/>
            <person name="Riley R."/>
            <person name="Ohm R."/>
            <person name="Sun H."/>
            <person name="Tunlid A."/>
            <person name="Henrissat B."/>
            <person name="Grigoriev I.V."/>
            <person name="Hibbett D.S."/>
            <person name="Martin F."/>
        </authorList>
    </citation>
    <scope>NUCLEOTIDE SEQUENCE [LARGE SCALE GENOMIC DNA]</scope>
    <source>
        <strain evidence="2">Ve08.2h10</strain>
    </source>
</reference>